<proteinExistence type="predicted"/>
<dbReference type="EMBL" id="JAJSOF020000025">
    <property type="protein sequence ID" value="KAJ4435211.1"/>
    <property type="molecule type" value="Genomic_DNA"/>
</dbReference>
<accession>A0ABQ8SN55</accession>
<dbReference type="Proteomes" id="UP001148838">
    <property type="component" value="Unassembled WGS sequence"/>
</dbReference>
<comment type="caution">
    <text evidence="1">The sequence shown here is derived from an EMBL/GenBank/DDBJ whole genome shotgun (WGS) entry which is preliminary data.</text>
</comment>
<organism evidence="1 2">
    <name type="scientific">Periplaneta americana</name>
    <name type="common">American cockroach</name>
    <name type="synonym">Blatta americana</name>
    <dbReference type="NCBI Taxonomy" id="6978"/>
    <lineage>
        <taxon>Eukaryota</taxon>
        <taxon>Metazoa</taxon>
        <taxon>Ecdysozoa</taxon>
        <taxon>Arthropoda</taxon>
        <taxon>Hexapoda</taxon>
        <taxon>Insecta</taxon>
        <taxon>Pterygota</taxon>
        <taxon>Neoptera</taxon>
        <taxon>Polyneoptera</taxon>
        <taxon>Dictyoptera</taxon>
        <taxon>Blattodea</taxon>
        <taxon>Blattoidea</taxon>
        <taxon>Blattidae</taxon>
        <taxon>Blattinae</taxon>
        <taxon>Periplaneta</taxon>
    </lineage>
</organism>
<dbReference type="PANTHER" id="PTHR47027">
    <property type="entry name" value="REVERSE TRANSCRIPTASE DOMAIN-CONTAINING PROTEIN"/>
    <property type="match status" value="1"/>
</dbReference>
<evidence type="ECO:0000313" key="2">
    <source>
        <dbReference type="Proteomes" id="UP001148838"/>
    </source>
</evidence>
<evidence type="ECO:0000313" key="1">
    <source>
        <dbReference type="EMBL" id="KAJ4435211.1"/>
    </source>
</evidence>
<protein>
    <recommendedName>
        <fullName evidence="3">Reverse transcriptase domain-containing protein</fullName>
    </recommendedName>
</protein>
<reference evidence="1 2" key="1">
    <citation type="journal article" date="2022" name="Allergy">
        <title>Genome assembly and annotation of Periplaneta americana reveal a comprehensive cockroach allergen profile.</title>
        <authorList>
            <person name="Wang L."/>
            <person name="Xiong Q."/>
            <person name="Saelim N."/>
            <person name="Wang L."/>
            <person name="Nong W."/>
            <person name="Wan A.T."/>
            <person name="Shi M."/>
            <person name="Liu X."/>
            <person name="Cao Q."/>
            <person name="Hui J.H.L."/>
            <person name="Sookrung N."/>
            <person name="Leung T.F."/>
            <person name="Tungtrongchitr A."/>
            <person name="Tsui S.K.W."/>
        </authorList>
    </citation>
    <scope>NUCLEOTIDE SEQUENCE [LARGE SCALE GENOMIC DNA]</scope>
    <source>
        <strain evidence="1">PWHHKU_190912</strain>
    </source>
</reference>
<gene>
    <name evidence="1" type="ORF">ANN_23788</name>
</gene>
<name>A0ABQ8SN55_PERAM</name>
<sequence>MCQTELYQYSNDSVNLEKRTKDETSEVLCVKCCLYGAETLTLRRSEEKQLEAFEMWICRMVRVKWTGRIRNEAVLQRIMEKKWEYKGTVHQLFIDFKKAYNSVKREVLYDIPIEFGIPKELVRLIKMCLSKTYSRVRIEYAIRKVQDNREDLELNGIHQLLVYGDDVNMLGENPKTIRENTGILLEASKAISLEVNPEKTKYMIMSRAWPHSGGVDGGGCAGVGGGSGSSTNISSGGDGGGGSGGVIFILRP</sequence>
<dbReference type="PANTHER" id="PTHR47027:SF20">
    <property type="entry name" value="REVERSE TRANSCRIPTASE-LIKE PROTEIN WITH RNA-DIRECTED DNA POLYMERASE DOMAIN"/>
    <property type="match status" value="1"/>
</dbReference>
<evidence type="ECO:0008006" key="3">
    <source>
        <dbReference type="Google" id="ProtNLM"/>
    </source>
</evidence>
<keyword evidence="2" id="KW-1185">Reference proteome</keyword>